<feature type="signal peptide" evidence="1">
    <location>
        <begin position="1"/>
        <end position="20"/>
    </location>
</feature>
<sequence>MKYAFSLALPAICTSSTAFAADQLPSQPYVSEDVFSTATLRGSIGLRYWYSQASSDVHGANARVETDNVTGHSVELVANLEDITANTYFKGYVGFGRNTDGSQSYSGTESTAWNTKNLGYLTLDGGWEIMKFAGNSGRLRTFIGYQFLTDELSAEYGGTSFKISNTWHALRLGLSADGTLNDRFSWSVDAAAVPWSYNESDDGFIDIESIYTYGFETDAMMNVALTSNWNVGVGGRYWWMHSEYELDQSQTYQRYGLLLESKYTF</sequence>
<reference evidence="2 3" key="1">
    <citation type="submission" date="2024-02" db="EMBL/GenBank/DDBJ databases">
        <title>Roseibium algae sp. nov., isolated from marine alga (Grateloupia sp.), showing potential in myo-inositol conversion.</title>
        <authorList>
            <person name="Wang Y."/>
        </authorList>
    </citation>
    <scope>NUCLEOTIDE SEQUENCE [LARGE SCALE GENOMIC DNA]</scope>
    <source>
        <strain evidence="2 3">H3510</strain>
    </source>
</reference>
<evidence type="ECO:0000313" key="3">
    <source>
        <dbReference type="Proteomes" id="UP001385499"/>
    </source>
</evidence>
<dbReference type="EMBL" id="JBAKIA010000014">
    <property type="protein sequence ID" value="MEJ8476027.1"/>
    <property type="molecule type" value="Genomic_DNA"/>
</dbReference>
<dbReference type="Gene3D" id="2.40.128.90">
    <property type="entry name" value="OMPT-like"/>
    <property type="match status" value="1"/>
</dbReference>
<accession>A0ABU8TPG4</accession>
<dbReference type="InterPro" id="IPR020080">
    <property type="entry name" value="OM_adhesin/peptidase_omptin"/>
</dbReference>
<dbReference type="InterPro" id="IPR053724">
    <property type="entry name" value="OMP_A26_sf"/>
</dbReference>
<organism evidence="2 3">
    <name type="scientific">Roseibium algae</name>
    <dbReference type="NCBI Taxonomy" id="3123038"/>
    <lineage>
        <taxon>Bacteria</taxon>
        <taxon>Pseudomonadati</taxon>
        <taxon>Pseudomonadota</taxon>
        <taxon>Alphaproteobacteria</taxon>
        <taxon>Hyphomicrobiales</taxon>
        <taxon>Stappiaceae</taxon>
        <taxon>Roseibium</taxon>
    </lineage>
</organism>
<keyword evidence="3" id="KW-1185">Reference proteome</keyword>
<dbReference type="SUPFAM" id="SSF69917">
    <property type="entry name" value="OMPT-like"/>
    <property type="match status" value="1"/>
</dbReference>
<evidence type="ECO:0000313" key="2">
    <source>
        <dbReference type="EMBL" id="MEJ8476027.1"/>
    </source>
</evidence>
<name>A0ABU8TPG4_9HYPH</name>
<comment type="caution">
    <text evidence="2">The sequence shown here is derived from an EMBL/GenBank/DDBJ whole genome shotgun (WGS) entry which is preliminary data.</text>
</comment>
<keyword evidence="1" id="KW-0732">Signal</keyword>
<dbReference type="Proteomes" id="UP001385499">
    <property type="component" value="Unassembled WGS sequence"/>
</dbReference>
<gene>
    <name evidence="2" type="ORF">V6575_18190</name>
</gene>
<feature type="chain" id="PRO_5046709605" description="Porin" evidence="1">
    <location>
        <begin position="21"/>
        <end position="265"/>
    </location>
</feature>
<protein>
    <recommendedName>
        <fullName evidence="4">Porin</fullName>
    </recommendedName>
</protein>
<evidence type="ECO:0008006" key="4">
    <source>
        <dbReference type="Google" id="ProtNLM"/>
    </source>
</evidence>
<proteinExistence type="predicted"/>
<evidence type="ECO:0000256" key="1">
    <source>
        <dbReference type="SAM" id="SignalP"/>
    </source>
</evidence>